<evidence type="ECO:0000313" key="2">
    <source>
        <dbReference type="EMBL" id="ASB42146.1"/>
    </source>
</evidence>
<dbReference type="Proteomes" id="UP000196710">
    <property type="component" value="Chromosome"/>
</dbReference>
<dbReference type="EMBL" id="CP021422">
    <property type="protein sequence ID" value="ASB42146.1"/>
    <property type="molecule type" value="Genomic_DNA"/>
</dbReference>
<dbReference type="NCBIfam" id="TIGR02937">
    <property type="entry name" value="sigma70-ECF"/>
    <property type="match status" value="1"/>
</dbReference>
<dbReference type="InterPro" id="IPR014284">
    <property type="entry name" value="RNA_pol_sigma-70_dom"/>
</dbReference>
<reference evidence="3" key="1">
    <citation type="submission" date="2017-05" db="EMBL/GenBank/DDBJ databases">
        <title>Improved OligoMM genomes.</title>
        <authorList>
            <person name="Garzetti D."/>
        </authorList>
    </citation>
    <scope>NUCLEOTIDE SEQUENCE [LARGE SCALE GENOMIC DNA]</scope>
    <source>
        <strain evidence="3">KB18</strain>
    </source>
</reference>
<sequence>MVCSGRKERTMRGKNQERDELRARFTKWMEVTVYRARQNYIKAQSRRMDTISLEEAPMEQLCFQDMPVAERFCFEEENLSKAFAQLPAAKKKIMAMLFFLDMSPEEVAKELGCTVQYVYKQKSLAIKRLRDALESGGEL</sequence>
<organism evidence="2 3">
    <name type="scientific">Acutalibacter muris</name>
    <dbReference type="NCBI Taxonomy" id="1796620"/>
    <lineage>
        <taxon>Bacteria</taxon>
        <taxon>Bacillati</taxon>
        <taxon>Bacillota</taxon>
        <taxon>Clostridia</taxon>
        <taxon>Eubacteriales</taxon>
        <taxon>Acutalibacteraceae</taxon>
        <taxon>Acutalibacter</taxon>
    </lineage>
</organism>
<proteinExistence type="predicted"/>
<dbReference type="SUPFAM" id="SSF88659">
    <property type="entry name" value="Sigma3 and sigma4 domains of RNA polymerase sigma factors"/>
    <property type="match status" value="1"/>
</dbReference>
<feature type="domain" description="RNA polymerase sigma factor 70 region 4 type 2" evidence="1">
    <location>
        <begin position="77"/>
        <end position="129"/>
    </location>
</feature>
<protein>
    <recommendedName>
        <fullName evidence="1">RNA polymerase sigma factor 70 region 4 type 2 domain-containing protein</fullName>
    </recommendedName>
</protein>
<accession>A0ABM6L9K8</accession>
<gene>
    <name evidence="2" type="ORF">ADH66_16640</name>
</gene>
<dbReference type="InterPro" id="IPR013249">
    <property type="entry name" value="RNA_pol_sigma70_r4_t2"/>
</dbReference>
<dbReference type="InterPro" id="IPR036388">
    <property type="entry name" value="WH-like_DNA-bd_sf"/>
</dbReference>
<evidence type="ECO:0000313" key="3">
    <source>
        <dbReference type="Proteomes" id="UP000196710"/>
    </source>
</evidence>
<dbReference type="Gene3D" id="1.10.10.10">
    <property type="entry name" value="Winged helix-like DNA-binding domain superfamily/Winged helix DNA-binding domain"/>
    <property type="match status" value="1"/>
</dbReference>
<evidence type="ECO:0000259" key="1">
    <source>
        <dbReference type="Pfam" id="PF08281"/>
    </source>
</evidence>
<keyword evidence="3" id="KW-1185">Reference proteome</keyword>
<name>A0ABM6L9K8_9FIRM</name>
<dbReference type="Pfam" id="PF08281">
    <property type="entry name" value="Sigma70_r4_2"/>
    <property type="match status" value="1"/>
</dbReference>
<dbReference type="InterPro" id="IPR013324">
    <property type="entry name" value="RNA_pol_sigma_r3/r4-like"/>
</dbReference>